<dbReference type="PhylomeDB" id="O44840"/>
<dbReference type="AGR" id="WB:WBGene00005586"/>
<dbReference type="HOGENOM" id="CLU_067919_1_0_1"/>
<keyword evidence="1" id="KW-0472">Membrane</keyword>
<evidence type="ECO:0000256" key="1">
    <source>
        <dbReference type="SAM" id="Phobius"/>
    </source>
</evidence>
<dbReference type="RefSeq" id="NP_494299.1">
    <property type="nucleotide sequence ID" value="NM_061898.4"/>
</dbReference>
<evidence type="ECO:0000313" key="2">
    <source>
        <dbReference type="EMBL" id="CCD68470.1"/>
    </source>
</evidence>
<feature type="transmembrane region" description="Helical" evidence="1">
    <location>
        <begin position="86"/>
        <end position="111"/>
    </location>
</feature>
<reference evidence="2 3" key="1">
    <citation type="journal article" date="1998" name="Science">
        <title>Genome sequence of the nematode C. elegans: a platform for investigating biology.</title>
        <authorList>
            <consortium name="The C. elegans sequencing consortium"/>
            <person name="Sulson J.E."/>
            <person name="Waterston R."/>
        </authorList>
    </citation>
    <scope>NUCLEOTIDE SEQUENCE [LARGE SCALE GENOMIC DNA]</scope>
    <source>
        <strain evidence="2 3">Bristol N2</strain>
    </source>
</reference>
<dbReference type="InParanoid" id="O44840"/>
<dbReference type="EMBL" id="BX284602">
    <property type="protein sequence ID" value="CCD68470.1"/>
    <property type="molecule type" value="Genomic_DNA"/>
</dbReference>
<keyword evidence="1" id="KW-0812">Transmembrane</keyword>
<organism evidence="2 3">
    <name type="scientific">Caenorhabditis elegans</name>
    <dbReference type="NCBI Taxonomy" id="6239"/>
    <lineage>
        <taxon>Eukaryota</taxon>
        <taxon>Metazoa</taxon>
        <taxon>Ecdysozoa</taxon>
        <taxon>Nematoda</taxon>
        <taxon>Chromadorea</taxon>
        <taxon>Rhabditida</taxon>
        <taxon>Rhabditina</taxon>
        <taxon>Rhabditomorpha</taxon>
        <taxon>Rhabditoidea</taxon>
        <taxon>Rhabditidae</taxon>
        <taxon>Peloderinae</taxon>
        <taxon>Caenorhabditis</taxon>
    </lineage>
</organism>
<feature type="transmembrane region" description="Helical" evidence="1">
    <location>
        <begin position="278"/>
        <end position="300"/>
    </location>
</feature>
<dbReference type="UCSC" id="F33H12.4">
    <property type="organism name" value="c. elegans"/>
</dbReference>
<dbReference type="PANTHER" id="PTHR45830">
    <property type="entry name" value="SERPENTINE RECEPTOR, CLASS I"/>
    <property type="match status" value="1"/>
</dbReference>
<dbReference type="Bgee" id="WBGene00005586">
    <property type="expression patterns" value="Expressed in adult organism"/>
</dbReference>
<dbReference type="WormBase" id="F33H12.4">
    <property type="protein sequence ID" value="CE25867"/>
    <property type="gene ID" value="WBGene00005586"/>
    <property type="gene designation" value="sri-74"/>
</dbReference>
<keyword evidence="3" id="KW-1185">Reference proteome</keyword>
<feature type="transmembrane region" description="Helical" evidence="1">
    <location>
        <begin position="12"/>
        <end position="34"/>
    </location>
</feature>
<dbReference type="CTD" id="191930"/>
<dbReference type="InterPro" id="IPR019429">
    <property type="entry name" value="7TM_GPCR_serpentine_rcpt_Sri"/>
</dbReference>
<dbReference type="GeneID" id="191930"/>
<feature type="transmembrane region" description="Helical" evidence="1">
    <location>
        <begin position="194"/>
        <end position="218"/>
    </location>
</feature>
<keyword evidence="1" id="KW-1133">Transmembrane helix</keyword>
<keyword evidence="2" id="KW-0675">Receptor</keyword>
<dbReference type="PANTHER" id="PTHR45830:SF3">
    <property type="entry name" value="G PROTEIN-COUPLED RECEPTOR-RELATED"/>
    <property type="match status" value="1"/>
</dbReference>
<feature type="transmembrane region" description="Helical" evidence="1">
    <location>
        <begin position="239"/>
        <end position="266"/>
    </location>
</feature>
<protein>
    <submittedName>
        <fullName evidence="2">Serpentine Receptor, class H</fullName>
    </submittedName>
</protein>
<gene>
    <name evidence="2 4" type="primary">sri-74</name>
    <name evidence="2" type="ORF">CELE_F33H12.4</name>
    <name evidence="4" type="ORF">F33H12.4</name>
</gene>
<evidence type="ECO:0000313" key="4">
    <source>
        <dbReference type="WormBase" id="F33H12.4"/>
    </source>
</evidence>
<evidence type="ECO:0000313" key="3">
    <source>
        <dbReference type="Proteomes" id="UP000001940"/>
    </source>
</evidence>
<sequence length="324" mass="36981">MEDIDFSDPHWLLNYFHFIGLVSFILNSIGIYFLMFMSNQLGKFKYYLLLFQLSCVLTDIDFTILVQPIPLFPLFAGHIYGVVFTWFGLPANTGAVTIAFVAAIQIESLLVCFMEKHQGIAILLNTHKVPKFILNFLYSMCFILPIVMCVWVNSLSLSREEALVYIKEVYPKGYLQFSKLPNFVVYVKSPYTTLLISALFIAGSLGFACLSLFIYDVVRMMAHLKLRISKLTYEMHNEALRSVIIQFITAVLCLLGPRLLLLVLVFEIPYMNLISELLFAWFASHSSVNMISLFIFFPPYPKIIAKGLKKTKVNITLPISSMGH</sequence>
<dbReference type="AlphaFoldDB" id="O44840"/>
<feature type="transmembrane region" description="Helical" evidence="1">
    <location>
        <begin position="132"/>
        <end position="153"/>
    </location>
</feature>
<feature type="transmembrane region" description="Helical" evidence="1">
    <location>
        <begin position="46"/>
        <end position="66"/>
    </location>
</feature>
<name>O44840_CAEEL</name>
<dbReference type="OrthoDB" id="5852718at2759"/>
<dbReference type="PaxDb" id="6239-F33H12.4"/>
<dbReference type="PIR" id="T32830">
    <property type="entry name" value="T32830"/>
</dbReference>
<dbReference type="KEGG" id="cel:CELE_F33H12.4"/>
<dbReference type="Proteomes" id="UP000001940">
    <property type="component" value="Chromosome II"/>
</dbReference>
<proteinExistence type="predicted"/>
<dbReference type="Pfam" id="PF10327">
    <property type="entry name" value="7TM_GPCR_Sri"/>
    <property type="match status" value="1"/>
</dbReference>
<dbReference type="FunCoup" id="O44840">
    <property type="interactions" value="2"/>
</dbReference>
<accession>O44840</accession>